<keyword evidence="2" id="KW-1185">Reference proteome</keyword>
<sequence>MATARDINVTAEINVQTLQLLSDNKYVIVRNLSGGVNIRYMCLIERSKLKRLEGKPILKFYYVIGDSKANARSRGVESTGQDDVQWITDKRGYSLTLSDFESEEQARGHFIMIGHIVTRWDQLHLFQSKFTKNKSKFTKNKCNALRILEAARSGRDWELIAEPNNVNINTARSWLRRYPKTSDVLQPRPRGGQRQQKMTADGVAYLLSELSIGPDLTLRQPLCASCYRHTPTIHVKVTDLEDMLVGR</sequence>
<comment type="caution">
    <text evidence="1">The sequence shown here is derived from an EMBL/GenBank/DDBJ whole genome shotgun (WGS) entry which is preliminary data.</text>
</comment>
<protein>
    <submittedName>
        <fullName evidence="1">Uncharacterized protein</fullName>
    </submittedName>
</protein>
<dbReference type="EMBL" id="JAENGY010000660">
    <property type="protein sequence ID" value="KAG6958603.1"/>
    <property type="molecule type" value="Genomic_DNA"/>
</dbReference>
<accession>A0A8J5IIH7</accession>
<proteinExistence type="predicted"/>
<evidence type="ECO:0000313" key="1">
    <source>
        <dbReference type="EMBL" id="KAG6958603.1"/>
    </source>
</evidence>
<gene>
    <name evidence="1" type="ORF">JG688_00010436</name>
</gene>
<organism evidence="1 2">
    <name type="scientific">Phytophthora aleatoria</name>
    <dbReference type="NCBI Taxonomy" id="2496075"/>
    <lineage>
        <taxon>Eukaryota</taxon>
        <taxon>Sar</taxon>
        <taxon>Stramenopiles</taxon>
        <taxon>Oomycota</taxon>
        <taxon>Peronosporomycetes</taxon>
        <taxon>Peronosporales</taxon>
        <taxon>Peronosporaceae</taxon>
        <taxon>Phytophthora</taxon>
    </lineage>
</organism>
<name>A0A8J5IIH7_9STRA</name>
<evidence type="ECO:0000313" key="2">
    <source>
        <dbReference type="Proteomes" id="UP000709295"/>
    </source>
</evidence>
<dbReference type="Proteomes" id="UP000709295">
    <property type="component" value="Unassembled WGS sequence"/>
</dbReference>
<reference evidence="1" key="1">
    <citation type="submission" date="2021-01" db="EMBL/GenBank/DDBJ databases">
        <title>Phytophthora aleatoria, a newly-described species from Pinus radiata is distinct from Phytophthora cactorum isolates based on comparative genomics.</title>
        <authorList>
            <person name="Mcdougal R."/>
            <person name="Panda P."/>
            <person name="Williams N."/>
            <person name="Studholme D.J."/>
        </authorList>
    </citation>
    <scope>NUCLEOTIDE SEQUENCE</scope>
    <source>
        <strain evidence="1">NZFS 4037</strain>
    </source>
</reference>
<dbReference type="AlphaFoldDB" id="A0A8J5IIH7"/>